<keyword evidence="2" id="KW-1185">Reference proteome</keyword>
<dbReference type="EMBL" id="CAJGYM010000039">
    <property type="protein sequence ID" value="CAD6193861.1"/>
    <property type="molecule type" value="Genomic_DNA"/>
</dbReference>
<gene>
    <name evidence="1" type="ORF">CAUJ_LOCUS9780</name>
</gene>
<organism evidence="1 2">
    <name type="scientific">Caenorhabditis auriculariae</name>
    <dbReference type="NCBI Taxonomy" id="2777116"/>
    <lineage>
        <taxon>Eukaryota</taxon>
        <taxon>Metazoa</taxon>
        <taxon>Ecdysozoa</taxon>
        <taxon>Nematoda</taxon>
        <taxon>Chromadorea</taxon>
        <taxon>Rhabditida</taxon>
        <taxon>Rhabditina</taxon>
        <taxon>Rhabditomorpha</taxon>
        <taxon>Rhabditoidea</taxon>
        <taxon>Rhabditidae</taxon>
        <taxon>Peloderinae</taxon>
        <taxon>Caenorhabditis</taxon>
    </lineage>
</organism>
<reference evidence="1" key="1">
    <citation type="submission" date="2020-10" db="EMBL/GenBank/DDBJ databases">
        <authorList>
            <person name="Kikuchi T."/>
        </authorList>
    </citation>
    <scope>NUCLEOTIDE SEQUENCE</scope>
    <source>
        <strain evidence="1">NKZ352</strain>
    </source>
</reference>
<name>A0A8S1HHJ1_9PELO</name>
<sequence>MDDIVRVLRETALSSIPKVFRDRSNPFDSLGTTNRTCLAGSKGFGERSPAKVYCIRPLIWYAVFLAGRKT</sequence>
<protein>
    <submittedName>
        <fullName evidence="1">Uncharacterized protein</fullName>
    </submittedName>
</protein>
<comment type="caution">
    <text evidence="1">The sequence shown here is derived from an EMBL/GenBank/DDBJ whole genome shotgun (WGS) entry which is preliminary data.</text>
</comment>
<dbReference type="Proteomes" id="UP000835052">
    <property type="component" value="Unassembled WGS sequence"/>
</dbReference>
<proteinExistence type="predicted"/>
<dbReference type="AlphaFoldDB" id="A0A8S1HHJ1"/>
<evidence type="ECO:0000313" key="2">
    <source>
        <dbReference type="Proteomes" id="UP000835052"/>
    </source>
</evidence>
<accession>A0A8S1HHJ1</accession>
<evidence type="ECO:0000313" key="1">
    <source>
        <dbReference type="EMBL" id="CAD6193861.1"/>
    </source>
</evidence>